<comment type="caution">
    <text evidence="11">The sequence shown here is derived from an EMBL/GenBank/DDBJ whole genome shotgun (WGS) entry which is preliminary data.</text>
</comment>
<keyword evidence="4" id="KW-0997">Cell inner membrane</keyword>
<feature type="domain" description="Tripartite ATP-independent periplasmic transporters DctQ component" evidence="10">
    <location>
        <begin position="27"/>
        <end position="158"/>
    </location>
</feature>
<reference evidence="11" key="2">
    <citation type="submission" date="2021-02" db="EMBL/GenBank/DDBJ databases">
        <authorList>
            <person name="Merkel A.Y."/>
        </authorList>
    </citation>
    <scope>NUCLEOTIDE SEQUENCE</scope>
    <source>
        <strain evidence="11">T05b</strain>
    </source>
</reference>
<accession>A0ABS2WPQ8</accession>
<evidence type="ECO:0000256" key="8">
    <source>
        <dbReference type="ARBA" id="ARBA00038436"/>
    </source>
</evidence>
<evidence type="ECO:0000256" key="5">
    <source>
        <dbReference type="ARBA" id="ARBA00022692"/>
    </source>
</evidence>
<feature type="transmembrane region" description="Helical" evidence="9">
    <location>
        <begin position="12"/>
        <end position="33"/>
    </location>
</feature>
<dbReference type="InterPro" id="IPR055348">
    <property type="entry name" value="DctQ"/>
</dbReference>
<comment type="subcellular location">
    <subcellularLocation>
        <location evidence="1">Cell inner membrane</location>
        <topology evidence="1">Multi-pass membrane protein</topology>
    </subcellularLocation>
</comment>
<evidence type="ECO:0000256" key="4">
    <source>
        <dbReference type="ARBA" id="ARBA00022519"/>
    </source>
</evidence>
<reference evidence="11" key="1">
    <citation type="submission" date="2021-02" db="EMBL/GenBank/DDBJ databases">
        <title>Sulfurospirillum tamanensis sp. nov.</title>
        <authorList>
            <person name="Frolova A."/>
            <person name="Merkel A."/>
            <person name="Slobodkin A."/>
        </authorList>
    </citation>
    <scope>NUCLEOTIDE SEQUENCE</scope>
    <source>
        <strain evidence="11">T05b</strain>
    </source>
</reference>
<dbReference type="Pfam" id="PF04290">
    <property type="entry name" value="DctQ"/>
    <property type="match status" value="1"/>
</dbReference>
<evidence type="ECO:0000256" key="7">
    <source>
        <dbReference type="ARBA" id="ARBA00023136"/>
    </source>
</evidence>
<dbReference type="Proteomes" id="UP000703590">
    <property type="component" value="Unassembled WGS sequence"/>
</dbReference>
<dbReference type="RefSeq" id="WP_205458059.1">
    <property type="nucleotide sequence ID" value="NZ_JAFHKK010000003.1"/>
</dbReference>
<evidence type="ECO:0000256" key="3">
    <source>
        <dbReference type="ARBA" id="ARBA00022475"/>
    </source>
</evidence>
<evidence type="ECO:0000313" key="12">
    <source>
        <dbReference type="Proteomes" id="UP000703590"/>
    </source>
</evidence>
<name>A0ABS2WPQ8_9BACT</name>
<keyword evidence="7 9" id="KW-0472">Membrane</keyword>
<evidence type="ECO:0000256" key="1">
    <source>
        <dbReference type="ARBA" id="ARBA00004429"/>
    </source>
</evidence>
<evidence type="ECO:0000259" key="10">
    <source>
        <dbReference type="Pfam" id="PF04290"/>
    </source>
</evidence>
<feature type="transmembrane region" description="Helical" evidence="9">
    <location>
        <begin position="53"/>
        <end position="68"/>
    </location>
</feature>
<proteinExistence type="inferred from homology"/>
<feature type="transmembrane region" description="Helical" evidence="9">
    <location>
        <begin position="89"/>
        <end position="115"/>
    </location>
</feature>
<keyword evidence="5 9" id="KW-0812">Transmembrane</keyword>
<evidence type="ECO:0000256" key="2">
    <source>
        <dbReference type="ARBA" id="ARBA00022448"/>
    </source>
</evidence>
<keyword evidence="3" id="KW-1003">Cell membrane</keyword>
<evidence type="ECO:0000313" key="11">
    <source>
        <dbReference type="EMBL" id="MBN2963622.1"/>
    </source>
</evidence>
<evidence type="ECO:0000256" key="9">
    <source>
        <dbReference type="SAM" id="Phobius"/>
    </source>
</evidence>
<dbReference type="PANTHER" id="PTHR35011">
    <property type="entry name" value="2,3-DIKETO-L-GULONATE TRAP TRANSPORTER SMALL PERMEASE PROTEIN YIAM"/>
    <property type="match status" value="1"/>
</dbReference>
<keyword evidence="2" id="KW-0813">Transport</keyword>
<organism evidence="11 12">
    <name type="scientific">Sulfurospirillum tamanense</name>
    <dbReference type="NCBI Taxonomy" id="2813362"/>
    <lineage>
        <taxon>Bacteria</taxon>
        <taxon>Pseudomonadati</taxon>
        <taxon>Campylobacterota</taxon>
        <taxon>Epsilonproteobacteria</taxon>
        <taxon>Campylobacterales</taxon>
        <taxon>Sulfurospirillaceae</taxon>
        <taxon>Sulfurospirillum</taxon>
    </lineage>
</organism>
<sequence length="173" mass="19870">MLERMERFFDTLANWIGHACGILMSIMMLNVFYNVVMRYFFKTGSIGMQELEWHFFSLIILFGISYALKEDAHVRVDVIYDRLQPKRKALINIFGAIVFIVPISVLIATGSTEFVLEAYRSNEGSGDPGGLPFRWIIKGMIPLSFYLLLFINLGFIIKNINLYRAHSCPTKEA</sequence>
<comment type="similarity">
    <text evidence="8">Belongs to the TRAP transporter small permease family.</text>
</comment>
<evidence type="ECO:0000256" key="6">
    <source>
        <dbReference type="ARBA" id="ARBA00022989"/>
    </source>
</evidence>
<dbReference type="PANTHER" id="PTHR35011:SF4">
    <property type="entry name" value="SLL1102 PROTEIN"/>
    <property type="match status" value="1"/>
</dbReference>
<protein>
    <submittedName>
        <fullName evidence="11">TRAP transporter small permease subunit</fullName>
    </submittedName>
</protein>
<keyword evidence="6 9" id="KW-1133">Transmembrane helix</keyword>
<keyword evidence="12" id="KW-1185">Reference proteome</keyword>
<feature type="transmembrane region" description="Helical" evidence="9">
    <location>
        <begin position="135"/>
        <end position="157"/>
    </location>
</feature>
<dbReference type="EMBL" id="JAFHKK010000003">
    <property type="protein sequence ID" value="MBN2963622.1"/>
    <property type="molecule type" value="Genomic_DNA"/>
</dbReference>
<dbReference type="InterPro" id="IPR007387">
    <property type="entry name" value="TRAP_DctQ"/>
</dbReference>
<gene>
    <name evidence="11" type="ORF">JWV37_02420</name>
</gene>